<gene>
    <name evidence="1" type="ORF">DR999_PMT09976</name>
</gene>
<reference evidence="1 2" key="1">
    <citation type="submission" date="2019-04" db="EMBL/GenBank/DDBJ databases">
        <title>Draft genome of the big-headed turtle Platysternon megacephalum.</title>
        <authorList>
            <person name="Gong S."/>
        </authorList>
    </citation>
    <scope>NUCLEOTIDE SEQUENCE [LARGE SCALE GENOMIC DNA]</scope>
    <source>
        <strain evidence="1">DO16091913</strain>
        <tissue evidence="1">Muscle</tissue>
    </source>
</reference>
<comment type="caution">
    <text evidence="1">The sequence shown here is derived from an EMBL/GenBank/DDBJ whole genome shotgun (WGS) entry which is preliminary data.</text>
</comment>
<proteinExistence type="predicted"/>
<sequence length="102" mass="11911">MTFFFAYKMSNINTGPSGLWPPFTVTKRRKREIEENTINTGIKIKIIIIKGERNKQGRKIPCHPMVLHKENTKLSQILTLDLFFLMHQPIKNDTEVIFSIHS</sequence>
<organism evidence="1 2">
    <name type="scientific">Platysternon megacephalum</name>
    <name type="common">big-headed turtle</name>
    <dbReference type="NCBI Taxonomy" id="55544"/>
    <lineage>
        <taxon>Eukaryota</taxon>
        <taxon>Metazoa</taxon>
        <taxon>Chordata</taxon>
        <taxon>Craniata</taxon>
        <taxon>Vertebrata</taxon>
        <taxon>Euteleostomi</taxon>
        <taxon>Archelosauria</taxon>
        <taxon>Testudinata</taxon>
        <taxon>Testudines</taxon>
        <taxon>Cryptodira</taxon>
        <taxon>Durocryptodira</taxon>
        <taxon>Testudinoidea</taxon>
        <taxon>Platysternidae</taxon>
        <taxon>Platysternon</taxon>
    </lineage>
</organism>
<accession>A0A4D9EJE4</accession>
<name>A0A4D9EJE4_9SAUR</name>
<dbReference type="AlphaFoldDB" id="A0A4D9EJE4"/>
<dbReference type="Proteomes" id="UP000297703">
    <property type="component" value="Unassembled WGS sequence"/>
</dbReference>
<dbReference type="EMBL" id="QXTE01000087">
    <property type="protein sequence ID" value="TFK07292.1"/>
    <property type="molecule type" value="Genomic_DNA"/>
</dbReference>
<keyword evidence="2" id="KW-1185">Reference proteome</keyword>
<protein>
    <submittedName>
        <fullName evidence="1">Protein FAM118B</fullName>
    </submittedName>
</protein>
<evidence type="ECO:0000313" key="1">
    <source>
        <dbReference type="EMBL" id="TFK07292.1"/>
    </source>
</evidence>
<evidence type="ECO:0000313" key="2">
    <source>
        <dbReference type="Proteomes" id="UP000297703"/>
    </source>
</evidence>
<reference evidence="1 2" key="2">
    <citation type="submission" date="2019-04" db="EMBL/GenBank/DDBJ databases">
        <title>The genome sequence of big-headed turtle.</title>
        <authorList>
            <person name="Gong S."/>
        </authorList>
    </citation>
    <scope>NUCLEOTIDE SEQUENCE [LARGE SCALE GENOMIC DNA]</scope>
    <source>
        <strain evidence="1">DO16091913</strain>
        <tissue evidence="1">Muscle</tissue>
    </source>
</reference>